<feature type="non-terminal residue" evidence="1">
    <location>
        <position position="1"/>
    </location>
</feature>
<accession>A0ABN7X1P6</accession>
<name>A0ABN7X1P6_GIGMA</name>
<dbReference type="Proteomes" id="UP000789901">
    <property type="component" value="Unassembled WGS sequence"/>
</dbReference>
<reference evidence="1 2" key="1">
    <citation type="submission" date="2021-06" db="EMBL/GenBank/DDBJ databases">
        <authorList>
            <person name="Kallberg Y."/>
            <person name="Tangrot J."/>
            <person name="Rosling A."/>
        </authorList>
    </citation>
    <scope>NUCLEOTIDE SEQUENCE [LARGE SCALE GENOMIC DNA]</scope>
    <source>
        <strain evidence="1 2">120-4 pot B 10/14</strain>
    </source>
</reference>
<keyword evidence="2" id="KW-1185">Reference proteome</keyword>
<sequence length="46" mass="5418">ENFKILTQIEQEIERIKFSNLEGNSSLNFLKKIVHAMLSTPMKIRQ</sequence>
<comment type="caution">
    <text evidence="1">The sequence shown here is derived from an EMBL/GenBank/DDBJ whole genome shotgun (WGS) entry which is preliminary data.</text>
</comment>
<gene>
    <name evidence="1" type="ORF">GMARGA_LOCUS37828</name>
</gene>
<proteinExistence type="predicted"/>
<dbReference type="EMBL" id="CAJVQB010080860">
    <property type="protein sequence ID" value="CAG8845778.1"/>
    <property type="molecule type" value="Genomic_DNA"/>
</dbReference>
<evidence type="ECO:0000313" key="2">
    <source>
        <dbReference type="Proteomes" id="UP000789901"/>
    </source>
</evidence>
<organism evidence="1 2">
    <name type="scientific">Gigaspora margarita</name>
    <dbReference type="NCBI Taxonomy" id="4874"/>
    <lineage>
        <taxon>Eukaryota</taxon>
        <taxon>Fungi</taxon>
        <taxon>Fungi incertae sedis</taxon>
        <taxon>Mucoromycota</taxon>
        <taxon>Glomeromycotina</taxon>
        <taxon>Glomeromycetes</taxon>
        <taxon>Diversisporales</taxon>
        <taxon>Gigasporaceae</taxon>
        <taxon>Gigaspora</taxon>
    </lineage>
</organism>
<evidence type="ECO:0000313" key="1">
    <source>
        <dbReference type="EMBL" id="CAG8845778.1"/>
    </source>
</evidence>
<protein>
    <submittedName>
        <fullName evidence="1">25879_t:CDS:1</fullName>
    </submittedName>
</protein>